<feature type="signal peptide" evidence="1">
    <location>
        <begin position="1"/>
        <end position="16"/>
    </location>
</feature>
<dbReference type="AlphaFoldDB" id="G7YSM5"/>
<evidence type="ECO:0008006" key="4">
    <source>
        <dbReference type="Google" id="ProtNLM"/>
    </source>
</evidence>
<keyword evidence="3" id="KW-1185">Reference proteome</keyword>
<gene>
    <name evidence="2" type="ORF">CLF_109453</name>
</gene>
<protein>
    <recommendedName>
        <fullName evidence="4">Secreted protein</fullName>
    </recommendedName>
</protein>
<name>G7YSM5_CLOSI</name>
<accession>G7YSM5</accession>
<reference key="2">
    <citation type="submission" date="2011-10" db="EMBL/GenBank/DDBJ databases">
        <title>The genome and transcriptome sequence of Clonorchis sinensis provide insights into the carcinogenic liver fluke.</title>
        <authorList>
            <person name="Wang X."/>
            <person name="Huang Y."/>
            <person name="Chen W."/>
            <person name="Liu H."/>
            <person name="Guo L."/>
            <person name="Chen Y."/>
            <person name="Luo F."/>
            <person name="Zhou W."/>
            <person name="Sun J."/>
            <person name="Mao Q."/>
            <person name="Liang P."/>
            <person name="Zhou C."/>
            <person name="Tian Y."/>
            <person name="Men J."/>
            <person name="Lv X."/>
            <person name="Huang L."/>
            <person name="Zhou J."/>
            <person name="Hu Y."/>
            <person name="Li R."/>
            <person name="Zhang F."/>
            <person name="Lei H."/>
            <person name="Li X."/>
            <person name="Hu X."/>
            <person name="Liang C."/>
            <person name="Xu J."/>
            <person name="Wu Z."/>
            <person name="Yu X."/>
        </authorList>
    </citation>
    <scope>NUCLEOTIDE SEQUENCE</scope>
    <source>
        <strain>Henan</strain>
    </source>
</reference>
<organism evidence="2 3">
    <name type="scientific">Clonorchis sinensis</name>
    <name type="common">Chinese liver fluke</name>
    <dbReference type="NCBI Taxonomy" id="79923"/>
    <lineage>
        <taxon>Eukaryota</taxon>
        <taxon>Metazoa</taxon>
        <taxon>Spiralia</taxon>
        <taxon>Lophotrochozoa</taxon>
        <taxon>Platyhelminthes</taxon>
        <taxon>Trematoda</taxon>
        <taxon>Digenea</taxon>
        <taxon>Opisthorchiida</taxon>
        <taxon>Opisthorchiata</taxon>
        <taxon>Opisthorchiidae</taxon>
        <taxon>Clonorchis</taxon>
    </lineage>
</organism>
<feature type="chain" id="PRO_5003506449" description="Secreted protein" evidence="1">
    <location>
        <begin position="17"/>
        <end position="105"/>
    </location>
</feature>
<evidence type="ECO:0000256" key="1">
    <source>
        <dbReference type="SAM" id="SignalP"/>
    </source>
</evidence>
<keyword evidence="1" id="KW-0732">Signal</keyword>
<sequence length="105" mass="11528">MLGKALVVVCIAPILAARLHDLYCASGTTVIKSLSSNAPHSGQEHYKWHQPDLLAQNPTISRRCSLCATTEQPKFKKGHSLDQGYLSLHWPNILALVPRQKLTGS</sequence>
<evidence type="ECO:0000313" key="3">
    <source>
        <dbReference type="Proteomes" id="UP000008909"/>
    </source>
</evidence>
<dbReference type="Proteomes" id="UP000008909">
    <property type="component" value="Unassembled WGS sequence"/>
</dbReference>
<evidence type="ECO:0000313" key="2">
    <source>
        <dbReference type="EMBL" id="GAA55955.1"/>
    </source>
</evidence>
<dbReference type="EMBL" id="DF144122">
    <property type="protein sequence ID" value="GAA55955.1"/>
    <property type="molecule type" value="Genomic_DNA"/>
</dbReference>
<reference evidence="2" key="1">
    <citation type="journal article" date="2011" name="Genome Biol.">
        <title>The draft genome of the carcinogenic human liver fluke Clonorchis sinensis.</title>
        <authorList>
            <person name="Wang X."/>
            <person name="Chen W."/>
            <person name="Huang Y."/>
            <person name="Sun J."/>
            <person name="Men J."/>
            <person name="Liu H."/>
            <person name="Luo F."/>
            <person name="Guo L."/>
            <person name="Lv X."/>
            <person name="Deng C."/>
            <person name="Zhou C."/>
            <person name="Fan Y."/>
            <person name="Li X."/>
            <person name="Huang L."/>
            <person name="Hu Y."/>
            <person name="Liang C."/>
            <person name="Hu X."/>
            <person name="Xu J."/>
            <person name="Yu X."/>
        </authorList>
    </citation>
    <scope>NUCLEOTIDE SEQUENCE [LARGE SCALE GENOMIC DNA]</scope>
    <source>
        <strain evidence="2">Henan</strain>
    </source>
</reference>
<proteinExistence type="predicted"/>